<dbReference type="SUPFAM" id="SSF48179">
    <property type="entry name" value="6-phosphogluconate dehydrogenase C-terminal domain-like"/>
    <property type="match status" value="1"/>
</dbReference>
<dbReference type="EMBL" id="CP010070">
    <property type="protein sequence ID" value="AIZ55999.1"/>
    <property type="molecule type" value="Genomic_DNA"/>
</dbReference>
<dbReference type="InterPro" id="IPR013023">
    <property type="entry name" value="KARI"/>
</dbReference>
<keyword evidence="5 11" id="KW-0479">Metal-binding</keyword>
<feature type="binding site" evidence="11 12">
    <location>
        <position position="190"/>
    </location>
    <ligand>
        <name>Mg(2+)</name>
        <dbReference type="ChEBI" id="CHEBI:18420"/>
        <label>2</label>
    </ligand>
</feature>
<evidence type="ECO:0000256" key="8">
    <source>
        <dbReference type="ARBA" id="ARBA00023304"/>
    </source>
</evidence>
<evidence type="ECO:0000313" key="15">
    <source>
        <dbReference type="EMBL" id="AIZ55999.1"/>
    </source>
</evidence>
<dbReference type="GO" id="GO:0004455">
    <property type="term" value="F:ketol-acid reductoisomerase activity"/>
    <property type="evidence" value="ECO:0007669"/>
    <property type="project" value="UniProtKB-UniRule"/>
</dbReference>
<dbReference type="GeneID" id="24817769"/>
<dbReference type="InterPro" id="IPR036291">
    <property type="entry name" value="NAD(P)-bd_dom_sf"/>
</dbReference>
<dbReference type="GO" id="GO:0000287">
    <property type="term" value="F:magnesium ion binding"/>
    <property type="evidence" value="ECO:0007669"/>
    <property type="project" value="UniProtKB-UniRule"/>
</dbReference>
<comment type="pathway">
    <text evidence="1 11">Amino-acid biosynthesis; L-valine biosynthesis; L-valine from pyruvate: step 2/4.</text>
</comment>
<dbReference type="InterPro" id="IPR000506">
    <property type="entry name" value="KARI_C"/>
</dbReference>
<evidence type="ECO:0000256" key="11">
    <source>
        <dbReference type="HAMAP-Rule" id="MF_00435"/>
    </source>
</evidence>
<dbReference type="PROSITE" id="PS51851">
    <property type="entry name" value="KARI_C"/>
    <property type="match status" value="1"/>
</dbReference>
<feature type="binding site" evidence="11 12">
    <location>
        <position position="194"/>
    </location>
    <ligand>
        <name>Mg(2+)</name>
        <dbReference type="ChEBI" id="CHEBI:18420"/>
        <label>1</label>
    </ligand>
</feature>
<comment type="cofactor">
    <cofactor evidence="11">
        <name>Mg(2+)</name>
        <dbReference type="ChEBI" id="CHEBI:18420"/>
    </cofactor>
    <text evidence="11">Binds 2 magnesium ions per subunit.</text>
</comment>
<comment type="catalytic activity">
    <reaction evidence="11">
        <text>(2R)-2,3-dihydroxy-3-methylbutanoate + NADP(+) = (2S)-2-acetolactate + NADPH + H(+)</text>
        <dbReference type="Rhea" id="RHEA:22068"/>
        <dbReference type="ChEBI" id="CHEBI:15378"/>
        <dbReference type="ChEBI" id="CHEBI:49072"/>
        <dbReference type="ChEBI" id="CHEBI:57783"/>
        <dbReference type="ChEBI" id="CHEBI:58349"/>
        <dbReference type="ChEBI" id="CHEBI:58476"/>
        <dbReference type="EC" id="1.1.1.86"/>
    </reaction>
</comment>
<dbReference type="NCBIfam" id="TIGR00465">
    <property type="entry name" value="ilvC"/>
    <property type="match status" value="1"/>
</dbReference>
<dbReference type="AlphaFoldDB" id="A0A0A7LA98"/>
<evidence type="ECO:0000256" key="5">
    <source>
        <dbReference type="ARBA" id="ARBA00022723"/>
    </source>
</evidence>
<name>A0A0A7LA98_9ARCH</name>
<protein>
    <recommendedName>
        <fullName evidence="11">Ketol-acid reductoisomerase (NADP(+))</fullName>
        <shortName evidence="11">KARI</shortName>
        <ecNumber evidence="11">1.1.1.86</ecNumber>
    </recommendedName>
    <alternativeName>
        <fullName evidence="11">Acetohydroxy-acid isomeroreductase</fullName>
        <shortName evidence="11">AHIR</shortName>
    </alternativeName>
    <alternativeName>
        <fullName evidence="11">Alpha-keto-beta-hydroxylacyl reductoisomerase</fullName>
    </alternativeName>
</protein>
<evidence type="ECO:0000256" key="4">
    <source>
        <dbReference type="ARBA" id="ARBA00022605"/>
    </source>
</evidence>
<dbReference type="GO" id="GO:0009099">
    <property type="term" value="P:L-valine biosynthetic process"/>
    <property type="evidence" value="ECO:0007669"/>
    <property type="project" value="UniProtKB-UniRule"/>
</dbReference>
<evidence type="ECO:0000256" key="10">
    <source>
        <dbReference type="ARBA" id="ARBA00052344"/>
    </source>
</evidence>
<organism evidence="15 16">
    <name type="scientific">Candidatus Methanoplasma termitum</name>
    <dbReference type="NCBI Taxonomy" id="1577791"/>
    <lineage>
        <taxon>Archaea</taxon>
        <taxon>Methanobacteriati</taxon>
        <taxon>Thermoplasmatota</taxon>
        <taxon>Thermoplasmata</taxon>
        <taxon>Methanomassiliicoccales</taxon>
        <taxon>Methanomassiliicoccaceae</taxon>
        <taxon>Candidatus Methanoplasma</taxon>
    </lineage>
</organism>
<feature type="domain" description="KARI N-terminal Rossmann" evidence="13">
    <location>
        <begin position="1"/>
        <end position="181"/>
    </location>
</feature>
<dbReference type="PROSITE" id="PS51850">
    <property type="entry name" value="KARI_N"/>
    <property type="match status" value="1"/>
</dbReference>
<keyword evidence="7 11" id="KW-0560">Oxidoreductase</keyword>
<evidence type="ECO:0000256" key="12">
    <source>
        <dbReference type="PROSITE-ProRule" id="PRU01198"/>
    </source>
</evidence>
<dbReference type="UniPathway" id="UPA00047">
    <property type="reaction ID" value="UER00056"/>
</dbReference>
<dbReference type="EC" id="1.1.1.86" evidence="11"/>
<evidence type="ECO:0000256" key="6">
    <source>
        <dbReference type="ARBA" id="ARBA00022842"/>
    </source>
</evidence>
<dbReference type="PANTHER" id="PTHR21371:SF1">
    <property type="entry name" value="KETOL-ACID REDUCTOISOMERASE, MITOCHONDRIAL"/>
    <property type="match status" value="1"/>
</dbReference>
<dbReference type="FunFam" id="3.40.50.720:FF:000023">
    <property type="entry name" value="Ketol-acid reductoisomerase (NADP(+))"/>
    <property type="match status" value="1"/>
</dbReference>
<comment type="catalytic activity">
    <reaction evidence="10">
        <text>(2R)-2,3-dihydroxy-3-methylbutanoate + NADP(+) = (2S)-2-acetolactate + NADPH + H(+)</text>
        <dbReference type="Rhea" id="RHEA:22068"/>
        <dbReference type="ChEBI" id="CHEBI:15378"/>
        <dbReference type="ChEBI" id="CHEBI:49072"/>
        <dbReference type="ChEBI" id="CHEBI:57783"/>
        <dbReference type="ChEBI" id="CHEBI:58349"/>
        <dbReference type="ChEBI" id="CHEBI:58476"/>
        <dbReference type="EC" id="1.1.1.383"/>
    </reaction>
</comment>
<feature type="binding site" evidence="11 12">
    <location>
        <position position="190"/>
    </location>
    <ligand>
        <name>Mg(2+)</name>
        <dbReference type="ChEBI" id="CHEBI:18420"/>
        <label>1</label>
    </ligand>
</feature>
<feature type="binding site" evidence="11 12">
    <location>
        <position position="226"/>
    </location>
    <ligand>
        <name>Mg(2+)</name>
        <dbReference type="ChEBI" id="CHEBI:18420"/>
        <label>2</label>
    </ligand>
</feature>
<dbReference type="Pfam" id="PF01450">
    <property type="entry name" value="KARI_C"/>
    <property type="match status" value="1"/>
</dbReference>
<dbReference type="GO" id="GO:0009097">
    <property type="term" value="P:isoleucine biosynthetic process"/>
    <property type="evidence" value="ECO:0007669"/>
    <property type="project" value="UniProtKB-UniRule"/>
</dbReference>
<keyword evidence="4 11" id="KW-0028">Amino-acid biosynthesis</keyword>
<dbReference type="PANTHER" id="PTHR21371">
    <property type="entry name" value="KETOL-ACID REDUCTOISOMERASE, MITOCHONDRIAL"/>
    <property type="match status" value="1"/>
</dbReference>
<dbReference type="UniPathway" id="UPA00049">
    <property type="reaction ID" value="UER00060"/>
</dbReference>
<dbReference type="Gene3D" id="6.10.240.10">
    <property type="match status" value="1"/>
</dbReference>
<keyword evidence="16" id="KW-1185">Reference proteome</keyword>
<dbReference type="HAMAP" id="MF_00435">
    <property type="entry name" value="IlvC"/>
    <property type="match status" value="1"/>
</dbReference>
<keyword evidence="8 11" id="KW-0100">Branched-chain amino acid biosynthesis</keyword>
<feature type="binding site" evidence="11 12">
    <location>
        <position position="230"/>
    </location>
    <ligand>
        <name>Mg(2+)</name>
        <dbReference type="ChEBI" id="CHEBI:18420"/>
        <label>2</label>
    </ligand>
</feature>
<dbReference type="RefSeq" id="WP_048111263.1">
    <property type="nucleotide sequence ID" value="NZ_CP010070.1"/>
</dbReference>
<sequence length="330" mass="36357">MHIYHDSDVDLKVLKGKKISVLGYGSQGRAQALCFHDSGLDVTIGVRKDGKSWKKAKEDGLKVAELADAVKGADVVMILLPDEVQPDIYEKYVKPNLKKGAALEFAHGFAITYKLIVPPKDVDVIMMAPKSPGDMEREMFLQGFGVPALVCIHQDATGNAKKIALALAKGLGSTRAGVFETTFDNETKTDLFGEQAVLCGGLTALIKAGFETLVGAGYPPEMAYFEVLHEVKLIDDLINRGGFELMWQVVSNTAEYGGLTRRDRVITPESKAGMKSILKDIESGAFKNDWRAEWAAGLVNLKRLEEEEKKLQLEVVGKEIRKLFERKDKK</sequence>
<feature type="binding site" evidence="11">
    <location>
        <position position="47"/>
    </location>
    <ligand>
        <name>NADP(+)</name>
        <dbReference type="ChEBI" id="CHEBI:58349"/>
    </ligand>
</feature>
<gene>
    <name evidence="11 15" type="primary">ilvC</name>
    <name evidence="15" type="ORF">Mpt1_c00940</name>
</gene>
<evidence type="ECO:0000256" key="1">
    <source>
        <dbReference type="ARBA" id="ARBA00004864"/>
    </source>
</evidence>
<feature type="domain" description="KARI C-terminal knotted" evidence="14">
    <location>
        <begin position="182"/>
        <end position="327"/>
    </location>
</feature>
<feature type="binding site" evidence="11">
    <location>
        <position position="133"/>
    </location>
    <ligand>
        <name>NADP(+)</name>
        <dbReference type="ChEBI" id="CHEBI:58349"/>
    </ligand>
</feature>
<dbReference type="OrthoDB" id="6064at2157"/>
<evidence type="ECO:0000256" key="9">
    <source>
        <dbReference type="ARBA" id="ARBA00050504"/>
    </source>
</evidence>
<dbReference type="STRING" id="1577791.Mpt1_c00940"/>
<dbReference type="InterPro" id="IPR013116">
    <property type="entry name" value="KARI_N"/>
</dbReference>
<dbReference type="NCBIfam" id="NF004017">
    <property type="entry name" value="PRK05479.1"/>
    <property type="match status" value="1"/>
</dbReference>
<comment type="catalytic activity">
    <reaction evidence="11">
        <text>(2R,3R)-2,3-dihydroxy-3-methylpentanoate + NADP(+) = (S)-2-ethyl-2-hydroxy-3-oxobutanoate + NADPH + H(+)</text>
        <dbReference type="Rhea" id="RHEA:13493"/>
        <dbReference type="ChEBI" id="CHEBI:15378"/>
        <dbReference type="ChEBI" id="CHEBI:49256"/>
        <dbReference type="ChEBI" id="CHEBI:49258"/>
        <dbReference type="ChEBI" id="CHEBI:57783"/>
        <dbReference type="ChEBI" id="CHEBI:58349"/>
        <dbReference type="EC" id="1.1.1.86"/>
    </reaction>
</comment>
<comment type="catalytic activity">
    <reaction evidence="9">
        <text>(2R)-2,3-dihydroxy-3-methylbutanoate + NAD(+) = (2S)-2-acetolactate + NADH + H(+)</text>
        <dbReference type="Rhea" id="RHEA:30627"/>
        <dbReference type="ChEBI" id="CHEBI:15378"/>
        <dbReference type="ChEBI" id="CHEBI:49072"/>
        <dbReference type="ChEBI" id="CHEBI:57540"/>
        <dbReference type="ChEBI" id="CHEBI:57945"/>
        <dbReference type="ChEBI" id="CHEBI:58476"/>
        <dbReference type="EC" id="1.1.1.383"/>
    </reaction>
</comment>
<evidence type="ECO:0000259" key="13">
    <source>
        <dbReference type="PROSITE" id="PS51850"/>
    </source>
</evidence>
<feature type="binding site" evidence="11">
    <location>
        <begin position="24"/>
        <end position="27"/>
    </location>
    <ligand>
        <name>NADP(+)</name>
        <dbReference type="ChEBI" id="CHEBI:58349"/>
    </ligand>
</feature>
<feature type="active site" evidence="11">
    <location>
        <position position="107"/>
    </location>
</feature>
<comment type="similarity">
    <text evidence="3 11 12">Belongs to the ketol-acid reductoisomerase family.</text>
</comment>
<dbReference type="InterPro" id="IPR014359">
    <property type="entry name" value="KARI_prok"/>
</dbReference>
<feature type="binding site" evidence="11 12">
    <location>
        <position position="251"/>
    </location>
    <ligand>
        <name>substrate</name>
    </ligand>
</feature>
<keyword evidence="11" id="KW-0521">NADP</keyword>
<proteinExistence type="inferred from homology"/>
<dbReference type="Gene3D" id="3.40.50.720">
    <property type="entry name" value="NAD(P)-binding Rossmann-like Domain"/>
    <property type="match status" value="1"/>
</dbReference>
<dbReference type="SUPFAM" id="SSF51735">
    <property type="entry name" value="NAD(P)-binding Rossmann-fold domains"/>
    <property type="match status" value="1"/>
</dbReference>
<dbReference type="Proteomes" id="UP000030787">
    <property type="component" value="Chromosome"/>
</dbReference>
<accession>A0A0A7LA98</accession>
<evidence type="ECO:0000256" key="7">
    <source>
        <dbReference type="ARBA" id="ARBA00023002"/>
    </source>
</evidence>
<feature type="binding site" evidence="11">
    <location>
        <position position="52"/>
    </location>
    <ligand>
        <name>NADP(+)</name>
        <dbReference type="ChEBI" id="CHEBI:58349"/>
    </ligand>
</feature>
<evidence type="ECO:0000313" key="16">
    <source>
        <dbReference type="Proteomes" id="UP000030787"/>
    </source>
</evidence>
<dbReference type="HOGENOM" id="CLU_033821_0_1_2"/>
<dbReference type="Pfam" id="PF07991">
    <property type="entry name" value="KARI_N"/>
    <property type="match status" value="1"/>
</dbReference>
<evidence type="ECO:0000259" key="14">
    <source>
        <dbReference type="PROSITE" id="PS51851"/>
    </source>
</evidence>
<evidence type="ECO:0000256" key="2">
    <source>
        <dbReference type="ARBA" id="ARBA00004885"/>
    </source>
</evidence>
<comment type="function">
    <text evidence="11">Involved in the biosynthesis of branched-chain amino acids (BCAA). Catalyzes an alkyl-migration followed by a ketol-acid reduction of (S)-2-acetolactate (S2AL) to yield (R)-2,3-dihydroxy-isovalerate. In the isomerase reaction, S2AL is rearranged via a Mg-dependent methyl migration to produce 3-hydroxy-3-methyl-2-ketobutyrate (HMKB). In the reductase reaction, this 2-ketoacid undergoes a metal-dependent reduction by NADPH to yield (R)-2,3-dihydroxy-isovalerate.</text>
</comment>
<dbReference type="InterPro" id="IPR008927">
    <property type="entry name" value="6-PGluconate_DH-like_C_sf"/>
</dbReference>
<evidence type="ECO:0000256" key="3">
    <source>
        <dbReference type="ARBA" id="ARBA00010318"/>
    </source>
</evidence>
<reference evidence="15 16" key="1">
    <citation type="journal article" date="2014" name="Appl. Environ. Microbiol.">
        <title>Comparative Genome Analysis of 'Candidatus Methanoplasma termitum' Indicates a New Mode of Energy Metabolism in the Seventh Order of Methanogens.</title>
        <authorList>
            <person name="Lang K."/>
            <person name="Schuldes J."/>
            <person name="Klingl A."/>
            <person name="Poehlein A."/>
            <person name="Daniel R."/>
            <person name="Brune A."/>
        </authorList>
    </citation>
    <scope>NUCLEOTIDE SEQUENCE [LARGE SCALE GENOMIC DNA]</scope>
    <source>
        <strain evidence="16">Mpt1</strain>
    </source>
</reference>
<comment type="pathway">
    <text evidence="2 11">Amino-acid biosynthesis; L-isoleucine biosynthesis; L-isoleucine from 2-oxobutanoate: step 2/4.</text>
</comment>
<comment type="caution">
    <text evidence="11">Lacks conserved residue(s) required for the propagation of feature annotation.</text>
</comment>
<dbReference type="KEGG" id="mear:Mpt1_c00940"/>
<dbReference type="PIRSF" id="PIRSF000116">
    <property type="entry name" value="IlvC_gammaproteo"/>
    <property type="match status" value="1"/>
</dbReference>
<keyword evidence="6 11" id="KW-0460">Magnesium</keyword>
<dbReference type="GO" id="GO:0050661">
    <property type="term" value="F:NADP binding"/>
    <property type="evidence" value="ECO:0007669"/>
    <property type="project" value="InterPro"/>
</dbReference>